<evidence type="ECO:0000256" key="10">
    <source>
        <dbReference type="ARBA" id="ARBA00023239"/>
    </source>
</evidence>
<dbReference type="OrthoDB" id="4494979at2"/>
<evidence type="ECO:0000313" key="17">
    <source>
        <dbReference type="Proteomes" id="UP000051565"/>
    </source>
</evidence>
<feature type="domain" description="Thiamine pyrophosphate enzyme central" evidence="13">
    <location>
        <begin position="199"/>
        <end position="310"/>
    </location>
</feature>
<evidence type="ECO:0000259" key="13">
    <source>
        <dbReference type="Pfam" id="PF00205"/>
    </source>
</evidence>
<organism evidence="16 17">
    <name type="scientific">Fructilactobacillus lindneri DSM 20690 = JCM 11027</name>
    <dbReference type="NCBI Taxonomy" id="1122148"/>
    <lineage>
        <taxon>Bacteria</taxon>
        <taxon>Bacillati</taxon>
        <taxon>Bacillota</taxon>
        <taxon>Bacilli</taxon>
        <taxon>Lactobacillales</taxon>
        <taxon>Lactobacillaceae</taxon>
        <taxon>Fructilactobacillus</taxon>
    </lineage>
</organism>
<dbReference type="GO" id="GO:0004737">
    <property type="term" value="F:pyruvate decarboxylase activity"/>
    <property type="evidence" value="ECO:0007669"/>
    <property type="project" value="TreeGrafter"/>
</dbReference>
<dbReference type="SUPFAM" id="SSF52518">
    <property type="entry name" value="Thiamin diphosphate-binding fold (THDP-binding)"/>
    <property type="match status" value="2"/>
</dbReference>
<dbReference type="FunFam" id="3.40.50.970:FF:000024">
    <property type="entry name" value="Pyruvate decarboxylase isozyme"/>
    <property type="match status" value="1"/>
</dbReference>
<dbReference type="Pfam" id="PF02775">
    <property type="entry name" value="TPP_enzyme_C"/>
    <property type="match status" value="1"/>
</dbReference>
<keyword evidence="17" id="KW-1185">Reference proteome</keyword>
<dbReference type="InterPro" id="IPR012000">
    <property type="entry name" value="Thiamin_PyroP_enz_cen_dom"/>
</dbReference>
<dbReference type="Gene3D" id="3.40.50.1220">
    <property type="entry name" value="TPP-binding domain"/>
    <property type="match status" value="1"/>
</dbReference>
<dbReference type="GO" id="GO:0030976">
    <property type="term" value="F:thiamine pyrophosphate binding"/>
    <property type="evidence" value="ECO:0007669"/>
    <property type="project" value="InterPro"/>
</dbReference>
<dbReference type="STRING" id="53444.AYR59_02310"/>
<proteinExistence type="inferred from homology"/>
<evidence type="ECO:0000259" key="14">
    <source>
        <dbReference type="Pfam" id="PF02775"/>
    </source>
</evidence>
<dbReference type="CDD" id="cd02005">
    <property type="entry name" value="TPP_PDC_IPDC"/>
    <property type="match status" value="1"/>
</dbReference>
<feature type="domain" description="Thiamine pyrophosphate enzyme N-terminal TPP-binding" evidence="15">
    <location>
        <begin position="3"/>
        <end position="110"/>
    </location>
</feature>
<dbReference type="GO" id="GO:0005829">
    <property type="term" value="C:cytosol"/>
    <property type="evidence" value="ECO:0007669"/>
    <property type="project" value="TreeGrafter"/>
</dbReference>
<dbReference type="PANTHER" id="PTHR43452:SF30">
    <property type="entry name" value="PYRUVATE DECARBOXYLASE ISOZYME 1-RELATED"/>
    <property type="match status" value="1"/>
</dbReference>
<comment type="similarity">
    <text evidence="4 12">Belongs to the TPP enzyme family.</text>
</comment>
<evidence type="ECO:0000256" key="5">
    <source>
        <dbReference type="ARBA" id="ARBA00020054"/>
    </source>
</evidence>
<dbReference type="Gene3D" id="3.40.50.970">
    <property type="match status" value="2"/>
</dbReference>
<comment type="function">
    <text evidence="3">Decarboxylates branched-chain and aromatic alpha-keto acids to aldehydes.</text>
</comment>
<evidence type="ECO:0000313" key="16">
    <source>
        <dbReference type="EMBL" id="KRN78412.1"/>
    </source>
</evidence>
<evidence type="ECO:0000256" key="12">
    <source>
        <dbReference type="RuleBase" id="RU362132"/>
    </source>
</evidence>
<evidence type="ECO:0000256" key="11">
    <source>
        <dbReference type="PIRSR" id="PIRSR036565-2"/>
    </source>
</evidence>
<dbReference type="InterPro" id="IPR029061">
    <property type="entry name" value="THDP-binding"/>
</dbReference>
<dbReference type="CDD" id="cd07038">
    <property type="entry name" value="TPP_PYR_PDC_IPDC_like"/>
    <property type="match status" value="1"/>
</dbReference>
<keyword evidence="16" id="KW-0670">Pyruvate</keyword>
<comment type="cofactor">
    <cofactor evidence="11">
        <name>Mg(2+)</name>
        <dbReference type="ChEBI" id="CHEBI:18420"/>
    </cofactor>
    <text evidence="11">Binds 1 Mg(2+) per subunit.</text>
</comment>
<dbReference type="GO" id="GO:0000287">
    <property type="term" value="F:magnesium ion binding"/>
    <property type="evidence" value="ECO:0007669"/>
    <property type="project" value="InterPro"/>
</dbReference>
<evidence type="ECO:0000256" key="6">
    <source>
        <dbReference type="ARBA" id="ARBA00022723"/>
    </source>
</evidence>
<keyword evidence="7" id="KW-0210">Decarboxylase</keyword>
<evidence type="ECO:0000256" key="7">
    <source>
        <dbReference type="ARBA" id="ARBA00022793"/>
    </source>
</evidence>
<dbReference type="InterPro" id="IPR011766">
    <property type="entry name" value="TPP_enzyme_TPP-bd"/>
</dbReference>
<keyword evidence="10" id="KW-0456">Lyase</keyword>
<dbReference type="InterPro" id="IPR029035">
    <property type="entry name" value="DHS-like_NAD/FAD-binding_dom"/>
</dbReference>
<evidence type="ECO:0000256" key="9">
    <source>
        <dbReference type="ARBA" id="ARBA00023052"/>
    </source>
</evidence>
<sequence>MYTISDYLLDVLYYLNVKDILGVPGDYNLSFLDHITKRNDMKWRGNSNELNAAYMADGYARQNGFAAFVTTFGVGELSAINGITGSKVERVPVLEIVGSPSTQVQNNHKLMHHSLGDGTFNHFRKVHQDLGIKTGYLTKDNAVSTINDVIKYVIDNKRPAYLNFPSNLADMPLNPIFKKIIPQLFEDKSNSSNQVDNQTVINEIKNAKSPIIIVGEDIERFGLSSEVKKLIIDNQIPFADLIESKGTIDESLDQFIGTYNGKLSSPETNKLIENADLVLLLGTVIFDTNIGGFDQIFNNQNTIDINSSRIDFYSEIFTYYHENSFIKVIKEISKLKLENVNHKKIKFINKISQINSKDQLLTQNFYINAMQDFIKSGDTVVVDQGTSTFGLSLVKLPADVTFICQPSWSSIGYSFPATLGSEPAAPKRRTVLSVGEGSLLLTIQEMAFAIKNNLKPIIFILDNRGYTVERVIHGMTEPYNDVPQLDYAVIPQAFGASKDQYEYFDVKTENELVAAMKKINLSEEKLTIVRVCLAKDDAPSNLKQLGETLSQQNK</sequence>
<name>A0A0R2JTQ1_9LACO</name>
<dbReference type="PANTHER" id="PTHR43452">
    <property type="entry name" value="PYRUVATE DECARBOXYLASE"/>
    <property type="match status" value="1"/>
</dbReference>
<evidence type="ECO:0000256" key="8">
    <source>
        <dbReference type="ARBA" id="ARBA00022842"/>
    </source>
</evidence>
<feature type="binding site" evidence="11">
    <location>
        <position position="465"/>
    </location>
    <ligand>
        <name>Mg(2+)</name>
        <dbReference type="ChEBI" id="CHEBI:18420"/>
    </ligand>
</feature>
<evidence type="ECO:0000256" key="3">
    <source>
        <dbReference type="ARBA" id="ARBA00002938"/>
    </source>
</evidence>
<dbReference type="AlphaFoldDB" id="A0A0R2JTQ1"/>
<evidence type="ECO:0000256" key="4">
    <source>
        <dbReference type="ARBA" id="ARBA00007812"/>
    </source>
</evidence>
<evidence type="ECO:0000256" key="2">
    <source>
        <dbReference type="ARBA" id="ARBA00001964"/>
    </source>
</evidence>
<dbReference type="PIRSF" id="PIRSF036565">
    <property type="entry name" value="Pyruvt_ip_decrb"/>
    <property type="match status" value="1"/>
</dbReference>
<comment type="cofactor">
    <cofactor evidence="1">
        <name>a metal cation</name>
        <dbReference type="ChEBI" id="CHEBI:25213"/>
    </cofactor>
</comment>
<keyword evidence="8 11" id="KW-0460">Magnesium</keyword>
<dbReference type="InterPro" id="IPR012110">
    <property type="entry name" value="PDC/IPDC-like"/>
</dbReference>
<dbReference type="InterPro" id="IPR047213">
    <property type="entry name" value="TPP_PYR_PDC_IPDC-like"/>
</dbReference>
<feature type="domain" description="Thiamine pyrophosphate enzyme TPP-binding" evidence="14">
    <location>
        <begin position="394"/>
        <end position="529"/>
    </location>
</feature>
<dbReference type="SUPFAM" id="SSF52467">
    <property type="entry name" value="DHS-like NAD/FAD-binding domain"/>
    <property type="match status" value="1"/>
</dbReference>
<dbReference type="GO" id="GO:0000949">
    <property type="term" value="P:aromatic amino acid family catabolic process to alcohol via Ehrlich pathway"/>
    <property type="evidence" value="ECO:0007669"/>
    <property type="project" value="TreeGrafter"/>
</dbReference>
<dbReference type="Pfam" id="PF00205">
    <property type="entry name" value="TPP_enzyme_M"/>
    <property type="match status" value="1"/>
</dbReference>
<dbReference type="InterPro" id="IPR047214">
    <property type="entry name" value="TPP_PDC_IPDC"/>
</dbReference>
<evidence type="ECO:0000256" key="1">
    <source>
        <dbReference type="ARBA" id="ARBA00001920"/>
    </source>
</evidence>
<keyword evidence="9 12" id="KW-0786">Thiamine pyrophosphate</keyword>
<accession>A0A0R2JTQ1</accession>
<keyword evidence="6 11" id="KW-0479">Metal-binding</keyword>
<dbReference type="RefSeq" id="WP_054646762.1">
    <property type="nucleotide sequence ID" value="NZ_FUXS01000008.1"/>
</dbReference>
<dbReference type="EMBL" id="JQBT01000034">
    <property type="protein sequence ID" value="KRN78412.1"/>
    <property type="molecule type" value="Genomic_DNA"/>
</dbReference>
<dbReference type="InterPro" id="IPR012001">
    <property type="entry name" value="Thiamin_PyroP_enz_TPP-bd_dom"/>
</dbReference>
<dbReference type="Proteomes" id="UP000051565">
    <property type="component" value="Unassembled WGS sequence"/>
</dbReference>
<dbReference type="FunFam" id="3.40.50.970:FF:000019">
    <property type="entry name" value="Pyruvate decarboxylase isozyme"/>
    <property type="match status" value="1"/>
</dbReference>
<evidence type="ECO:0000259" key="15">
    <source>
        <dbReference type="Pfam" id="PF02776"/>
    </source>
</evidence>
<protein>
    <recommendedName>
        <fullName evidence="5">Alpha-keto-acid decarboxylase</fullName>
    </recommendedName>
</protein>
<dbReference type="PATRIC" id="fig|1122148.6.peg.1209"/>
<reference evidence="16 17" key="1">
    <citation type="journal article" date="2015" name="Genome Announc.">
        <title>Expanding the biotechnology potential of lactobacilli through comparative genomics of 213 strains and associated genera.</title>
        <authorList>
            <person name="Sun Z."/>
            <person name="Harris H.M."/>
            <person name="McCann A."/>
            <person name="Guo C."/>
            <person name="Argimon S."/>
            <person name="Zhang W."/>
            <person name="Yang X."/>
            <person name="Jeffery I.B."/>
            <person name="Cooney J.C."/>
            <person name="Kagawa T.F."/>
            <person name="Liu W."/>
            <person name="Song Y."/>
            <person name="Salvetti E."/>
            <person name="Wrobel A."/>
            <person name="Rasinkangas P."/>
            <person name="Parkhill J."/>
            <person name="Rea M.C."/>
            <person name="O'Sullivan O."/>
            <person name="Ritari J."/>
            <person name="Douillard F.P."/>
            <person name="Paul Ross R."/>
            <person name="Yang R."/>
            <person name="Briner A.E."/>
            <person name="Felis G.E."/>
            <person name="de Vos W.M."/>
            <person name="Barrangou R."/>
            <person name="Klaenhammer T.R."/>
            <person name="Caufield P.W."/>
            <person name="Cui Y."/>
            <person name="Zhang H."/>
            <person name="O'Toole P.W."/>
        </authorList>
    </citation>
    <scope>NUCLEOTIDE SEQUENCE [LARGE SCALE GENOMIC DNA]</scope>
    <source>
        <strain evidence="16 17">DSM 20690</strain>
    </source>
</reference>
<gene>
    <name evidence="16" type="ORF">IV52_GL001182</name>
</gene>
<comment type="cofactor">
    <cofactor evidence="2">
        <name>thiamine diphosphate</name>
        <dbReference type="ChEBI" id="CHEBI:58937"/>
    </cofactor>
</comment>
<dbReference type="Pfam" id="PF02776">
    <property type="entry name" value="TPP_enzyme_N"/>
    <property type="match status" value="1"/>
</dbReference>
<comment type="caution">
    <text evidence="16">The sequence shown here is derived from an EMBL/GenBank/DDBJ whole genome shotgun (WGS) entry which is preliminary data.</text>
</comment>
<feature type="binding site" evidence="11">
    <location>
        <position position="463"/>
    </location>
    <ligand>
        <name>Mg(2+)</name>
        <dbReference type="ChEBI" id="CHEBI:18420"/>
    </ligand>
</feature>